<organism evidence="9 10">
    <name type="scientific">Mucilaginibacter litoreus</name>
    <dbReference type="NCBI Taxonomy" id="1048221"/>
    <lineage>
        <taxon>Bacteria</taxon>
        <taxon>Pseudomonadati</taxon>
        <taxon>Bacteroidota</taxon>
        <taxon>Sphingobacteriia</taxon>
        <taxon>Sphingobacteriales</taxon>
        <taxon>Sphingobacteriaceae</taxon>
        <taxon>Mucilaginibacter</taxon>
    </lineage>
</organism>
<feature type="transmembrane region" description="Helical" evidence="6">
    <location>
        <begin position="21"/>
        <end position="41"/>
    </location>
</feature>
<keyword evidence="10" id="KW-1185">Reference proteome</keyword>
<evidence type="ECO:0000256" key="5">
    <source>
        <dbReference type="ARBA" id="ARBA00023136"/>
    </source>
</evidence>
<feature type="domain" description="ABC3 transporter permease C-terminal" evidence="7">
    <location>
        <begin position="701"/>
        <end position="807"/>
    </location>
</feature>
<protein>
    <submittedName>
        <fullName evidence="9">ABC transporter permease</fullName>
    </submittedName>
</protein>
<dbReference type="Pfam" id="PF02687">
    <property type="entry name" value="FtsX"/>
    <property type="match status" value="2"/>
</dbReference>
<dbReference type="RefSeq" id="WP_377114495.1">
    <property type="nucleotide sequence ID" value="NZ_JBHTHZ010000005.1"/>
</dbReference>
<feature type="transmembrane region" description="Helical" evidence="6">
    <location>
        <begin position="347"/>
        <end position="374"/>
    </location>
</feature>
<comment type="subcellular location">
    <subcellularLocation>
        <location evidence="1">Cell membrane</location>
        <topology evidence="1">Multi-pass membrane protein</topology>
    </subcellularLocation>
</comment>
<evidence type="ECO:0000256" key="2">
    <source>
        <dbReference type="ARBA" id="ARBA00022475"/>
    </source>
</evidence>
<feature type="transmembrane region" description="Helical" evidence="6">
    <location>
        <begin position="695"/>
        <end position="719"/>
    </location>
</feature>
<feature type="transmembrane region" description="Helical" evidence="6">
    <location>
        <begin position="301"/>
        <end position="322"/>
    </location>
</feature>
<proteinExistence type="predicted"/>
<dbReference type="EMBL" id="JBHTHZ010000005">
    <property type="protein sequence ID" value="MFD0793938.1"/>
    <property type="molecule type" value="Genomic_DNA"/>
</dbReference>
<accession>A0ABW3ASA1</accession>
<keyword evidence="5 6" id="KW-0472">Membrane</keyword>
<dbReference type="PANTHER" id="PTHR30572">
    <property type="entry name" value="MEMBRANE COMPONENT OF TRANSPORTER-RELATED"/>
    <property type="match status" value="1"/>
</dbReference>
<dbReference type="Pfam" id="PF12704">
    <property type="entry name" value="MacB_PCD"/>
    <property type="match status" value="2"/>
</dbReference>
<evidence type="ECO:0000259" key="8">
    <source>
        <dbReference type="Pfam" id="PF12704"/>
    </source>
</evidence>
<keyword evidence="3 6" id="KW-0812">Transmembrane</keyword>
<gene>
    <name evidence="9" type="ORF">ACFQZX_09925</name>
</gene>
<keyword evidence="2" id="KW-1003">Cell membrane</keyword>
<dbReference type="PANTHER" id="PTHR30572:SF18">
    <property type="entry name" value="ABC-TYPE MACROLIDE FAMILY EXPORT SYSTEM PERMEASE COMPONENT 2"/>
    <property type="match status" value="1"/>
</dbReference>
<reference evidence="10" key="1">
    <citation type="journal article" date="2019" name="Int. J. Syst. Evol. Microbiol.">
        <title>The Global Catalogue of Microorganisms (GCM) 10K type strain sequencing project: providing services to taxonomists for standard genome sequencing and annotation.</title>
        <authorList>
            <consortium name="The Broad Institute Genomics Platform"/>
            <consortium name="The Broad Institute Genome Sequencing Center for Infectious Disease"/>
            <person name="Wu L."/>
            <person name="Ma J."/>
        </authorList>
    </citation>
    <scope>NUCLEOTIDE SEQUENCE [LARGE SCALE GENOMIC DNA]</scope>
    <source>
        <strain evidence="10">CCUG 61484</strain>
    </source>
</reference>
<dbReference type="InterPro" id="IPR025857">
    <property type="entry name" value="MacB_PCD"/>
</dbReference>
<evidence type="ECO:0000256" key="4">
    <source>
        <dbReference type="ARBA" id="ARBA00022989"/>
    </source>
</evidence>
<comment type="caution">
    <text evidence="9">The sequence shown here is derived from an EMBL/GenBank/DDBJ whole genome shotgun (WGS) entry which is preliminary data.</text>
</comment>
<feature type="transmembrane region" description="Helical" evidence="6">
    <location>
        <begin position="779"/>
        <end position="801"/>
    </location>
</feature>
<keyword evidence="4 6" id="KW-1133">Transmembrane helix</keyword>
<evidence type="ECO:0000256" key="1">
    <source>
        <dbReference type="ARBA" id="ARBA00004651"/>
    </source>
</evidence>
<feature type="transmembrane region" description="Helical" evidence="6">
    <location>
        <begin position="731"/>
        <end position="759"/>
    </location>
</feature>
<evidence type="ECO:0000259" key="7">
    <source>
        <dbReference type="Pfam" id="PF02687"/>
    </source>
</evidence>
<sequence length="818" mass="91078">MIKNYFKIALRGFRKHKFFTGINIIGLSIGISAALVIYLIVQFDFTFNKFNGRDKDIYRIVTQYSFSGEVGYNGGVCTPLVEAVKTDISGIEKSAPIYTLWEPRVEIKSNANAPVVFKKEKNIAITDGRYFDMFEYNWLAGSPKTSLAQPFQVVLTASQAKKYFPGMQYAQMLGQQVVYEDSVKTTVTGIVEDLKGNTDFAFHDFISYSTGQVNSLFKDYFQPTEWGSTNSASVLMVKLAANTSPANVTKQLNVLRSKRVPKTPENRSSTTEFHLQKLSDMHFDQNYSNFDGARTASKTTLYGLLVIAGFLLLLGCINFINLTTAQASQRAKEIGIRKTMGSRRGQLILQFMSETFLVTLFAVIISVGLTPVILKLFADFIPEGVKADFIHPGIILFLVMLTLVVSTLSGFYPALVLSGYKPVSVLKNQAGTNTAKTRNAWLRKSLTVTQFVIAQFFIMATILVSKQIYYALHKDLGFKKDAILTVHTPWKGTADKKDVFRNKISAIPQISMMAVGGEAPSSGGIHSTEVTYKDGKKEVKVDLQQKFGDENYVKVYGIKFLAGRNLTEADTGKATIINATYARALGFKNPADAVGITLDYNSKQRQVVGVMADFYQKSLRSPIKPLAIIEPARYNNRTFHLALKPQTAGGHEWKTAISTMEKAWKEVYPDDEFDYSFFDEDIAKFYTEEQHTSTLLSWATGLSVLISCLGLLGLAMYTTSLRTKEIGVRKVLGATVTQIVTLLSTELIWLIVLAFVLVTPLAYYAMHKWMENFADRTTISWWIFALSGAGMLFIALCTLSLQTVKAAVSNPVKSLRSE</sequence>
<feature type="transmembrane region" description="Helical" evidence="6">
    <location>
        <begin position="394"/>
        <end position="417"/>
    </location>
</feature>
<feature type="domain" description="ABC3 transporter permease C-terminal" evidence="7">
    <location>
        <begin position="306"/>
        <end position="419"/>
    </location>
</feature>
<feature type="domain" description="MacB-like periplasmic core" evidence="8">
    <location>
        <begin position="456"/>
        <end position="616"/>
    </location>
</feature>
<name>A0ABW3ASA1_9SPHI</name>
<evidence type="ECO:0000313" key="10">
    <source>
        <dbReference type="Proteomes" id="UP001597010"/>
    </source>
</evidence>
<dbReference type="InterPro" id="IPR003838">
    <property type="entry name" value="ABC3_permease_C"/>
</dbReference>
<dbReference type="InterPro" id="IPR050250">
    <property type="entry name" value="Macrolide_Exporter_MacB"/>
</dbReference>
<dbReference type="Proteomes" id="UP001597010">
    <property type="component" value="Unassembled WGS sequence"/>
</dbReference>
<evidence type="ECO:0000256" key="6">
    <source>
        <dbReference type="SAM" id="Phobius"/>
    </source>
</evidence>
<evidence type="ECO:0000313" key="9">
    <source>
        <dbReference type="EMBL" id="MFD0793938.1"/>
    </source>
</evidence>
<feature type="domain" description="MacB-like periplasmic core" evidence="8">
    <location>
        <begin position="20"/>
        <end position="253"/>
    </location>
</feature>
<feature type="transmembrane region" description="Helical" evidence="6">
    <location>
        <begin position="446"/>
        <end position="464"/>
    </location>
</feature>
<evidence type="ECO:0000256" key="3">
    <source>
        <dbReference type="ARBA" id="ARBA00022692"/>
    </source>
</evidence>